<evidence type="ECO:0000313" key="5">
    <source>
        <dbReference type="Proteomes" id="UP000534286"/>
    </source>
</evidence>
<reference evidence="4 5" key="1">
    <citation type="submission" date="2020-08" db="EMBL/GenBank/DDBJ databases">
        <title>Sequencing the genomes of 1000 actinobacteria strains.</title>
        <authorList>
            <person name="Klenk H.-P."/>
        </authorList>
    </citation>
    <scope>NUCLEOTIDE SEQUENCE [LARGE SCALE GENOMIC DNA]</scope>
    <source>
        <strain evidence="4 5">DSM 43023</strain>
    </source>
</reference>
<dbReference type="InterPro" id="IPR050267">
    <property type="entry name" value="Anti-sigma-factor_SerPK"/>
</dbReference>
<dbReference type="CDD" id="cd16936">
    <property type="entry name" value="HATPase_RsbW-like"/>
    <property type="match status" value="1"/>
</dbReference>
<dbReference type="PANTHER" id="PTHR35526:SF3">
    <property type="entry name" value="ANTI-SIGMA-F FACTOR RSBW"/>
    <property type="match status" value="1"/>
</dbReference>
<sequence length="158" mass="17074">MNKETFRETCLPSNPESVSRARGEVREWLGESHPAYENTRLAVSELVTNAVRHASHGIGHPVDPLVLRLTVTDGGALRVEVTDRAWATGEPRIPVEPLCGLAESGRGLAIVSLISDGNWGYRSHGPGLGRTVWCEVPARPPSPEDPLPDTSDLLTRPG</sequence>
<dbReference type="RefSeq" id="WP_184754235.1">
    <property type="nucleotide sequence ID" value="NZ_BAABEK010000014.1"/>
</dbReference>
<evidence type="ECO:0000256" key="2">
    <source>
        <dbReference type="SAM" id="MobiDB-lite"/>
    </source>
</evidence>
<dbReference type="Gene3D" id="3.30.565.10">
    <property type="entry name" value="Histidine kinase-like ATPase, C-terminal domain"/>
    <property type="match status" value="1"/>
</dbReference>
<dbReference type="EMBL" id="JACHJU010000001">
    <property type="protein sequence ID" value="MBB4937954.1"/>
    <property type="molecule type" value="Genomic_DNA"/>
</dbReference>
<dbReference type="Pfam" id="PF13581">
    <property type="entry name" value="HATPase_c_2"/>
    <property type="match status" value="1"/>
</dbReference>
<keyword evidence="1" id="KW-0808">Transferase</keyword>
<dbReference type="SUPFAM" id="SSF55874">
    <property type="entry name" value="ATPase domain of HSP90 chaperone/DNA topoisomerase II/histidine kinase"/>
    <property type="match status" value="1"/>
</dbReference>
<feature type="region of interest" description="Disordered" evidence="2">
    <location>
        <begin position="139"/>
        <end position="158"/>
    </location>
</feature>
<feature type="domain" description="Histidine kinase/HSP90-like ATPase" evidence="3">
    <location>
        <begin position="11"/>
        <end position="116"/>
    </location>
</feature>
<dbReference type="InterPro" id="IPR003594">
    <property type="entry name" value="HATPase_dom"/>
</dbReference>
<evidence type="ECO:0000256" key="1">
    <source>
        <dbReference type="ARBA" id="ARBA00022527"/>
    </source>
</evidence>
<accession>A0A7W7RTI8</accession>
<gene>
    <name evidence="4" type="ORF">FHR32_002259</name>
</gene>
<dbReference type="InterPro" id="IPR036890">
    <property type="entry name" value="HATPase_C_sf"/>
</dbReference>
<evidence type="ECO:0000259" key="3">
    <source>
        <dbReference type="Pfam" id="PF13581"/>
    </source>
</evidence>
<proteinExistence type="predicted"/>
<comment type="caution">
    <text evidence="4">The sequence shown here is derived from an EMBL/GenBank/DDBJ whole genome shotgun (WGS) entry which is preliminary data.</text>
</comment>
<organism evidence="4 5">
    <name type="scientific">Streptosporangium album</name>
    <dbReference type="NCBI Taxonomy" id="47479"/>
    <lineage>
        <taxon>Bacteria</taxon>
        <taxon>Bacillati</taxon>
        <taxon>Actinomycetota</taxon>
        <taxon>Actinomycetes</taxon>
        <taxon>Streptosporangiales</taxon>
        <taxon>Streptosporangiaceae</taxon>
        <taxon>Streptosporangium</taxon>
    </lineage>
</organism>
<protein>
    <submittedName>
        <fullName evidence="4">Anti-sigma regulatory factor (Ser/Thr protein kinase)</fullName>
    </submittedName>
</protein>
<dbReference type="GO" id="GO:0004674">
    <property type="term" value="F:protein serine/threonine kinase activity"/>
    <property type="evidence" value="ECO:0007669"/>
    <property type="project" value="UniProtKB-KW"/>
</dbReference>
<keyword evidence="1" id="KW-0723">Serine/threonine-protein kinase</keyword>
<name>A0A7W7RTI8_9ACTN</name>
<dbReference type="PANTHER" id="PTHR35526">
    <property type="entry name" value="ANTI-SIGMA-F FACTOR RSBW-RELATED"/>
    <property type="match status" value="1"/>
</dbReference>
<dbReference type="AlphaFoldDB" id="A0A7W7RTI8"/>
<evidence type="ECO:0000313" key="4">
    <source>
        <dbReference type="EMBL" id="MBB4937954.1"/>
    </source>
</evidence>
<dbReference type="Proteomes" id="UP000534286">
    <property type="component" value="Unassembled WGS sequence"/>
</dbReference>
<keyword evidence="5" id="KW-1185">Reference proteome</keyword>
<keyword evidence="1" id="KW-0418">Kinase</keyword>